<feature type="domain" description="Prepilin type IV endopeptidase peptidase" evidence="3">
    <location>
        <begin position="9"/>
        <end position="101"/>
    </location>
</feature>
<dbReference type="Pfam" id="PF01478">
    <property type="entry name" value="Peptidase_A24"/>
    <property type="match status" value="1"/>
</dbReference>
<keyword evidence="2" id="KW-0472">Membrane</keyword>
<gene>
    <name evidence="4" type="ORF">GS4_18_00960</name>
</gene>
<dbReference type="Proteomes" id="UP000011666">
    <property type="component" value="Unassembled WGS sequence"/>
</dbReference>
<evidence type="ECO:0000259" key="3">
    <source>
        <dbReference type="Pfam" id="PF01478"/>
    </source>
</evidence>
<dbReference type="AlphaFoldDB" id="M0QJS7"/>
<keyword evidence="5" id="KW-1185">Reference proteome</keyword>
<reference evidence="4 5" key="1">
    <citation type="submission" date="2013-01" db="EMBL/GenBank/DDBJ databases">
        <title>Whole genome shotgun sequence of Gordonia soli NBRC 108243.</title>
        <authorList>
            <person name="Isaki-Nakamura S."/>
            <person name="Hosoyama A."/>
            <person name="Tsuchikane K."/>
            <person name="Ando Y."/>
            <person name="Baba S."/>
            <person name="Ohji S."/>
            <person name="Hamada M."/>
            <person name="Tamura T."/>
            <person name="Yamazoe A."/>
            <person name="Yamazaki S."/>
            <person name="Fujita N."/>
        </authorList>
    </citation>
    <scope>NUCLEOTIDE SEQUENCE [LARGE SCALE GENOMIC DNA]</scope>
    <source>
        <strain evidence="4 5">NBRC 108243</strain>
    </source>
</reference>
<feature type="transmembrane region" description="Helical" evidence="2">
    <location>
        <begin position="47"/>
        <end position="65"/>
    </location>
</feature>
<evidence type="ECO:0000256" key="1">
    <source>
        <dbReference type="SAM" id="MobiDB-lite"/>
    </source>
</evidence>
<organism evidence="4 5">
    <name type="scientific">Gordonia soli NBRC 108243</name>
    <dbReference type="NCBI Taxonomy" id="1223545"/>
    <lineage>
        <taxon>Bacteria</taxon>
        <taxon>Bacillati</taxon>
        <taxon>Actinomycetota</taxon>
        <taxon>Actinomycetes</taxon>
        <taxon>Mycobacteriales</taxon>
        <taxon>Gordoniaceae</taxon>
        <taxon>Gordonia</taxon>
    </lineage>
</organism>
<evidence type="ECO:0000313" key="5">
    <source>
        <dbReference type="Proteomes" id="UP000011666"/>
    </source>
</evidence>
<evidence type="ECO:0000256" key="2">
    <source>
        <dbReference type="SAM" id="Phobius"/>
    </source>
</evidence>
<keyword evidence="2" id="KW-1133">Transmembrane helix</keyword>
<proteinExistence type="predicted"/>
<accession>M0QJS7</accession>
<dbReference type="eggNOG" id="COG1989">
    <property type="taxonomic scope" value="Bacteria"/>
</dbReference>
<dbReference type="GO" id="GO:0016020">
    <property type="term" value="C:membrane"/>
    <property type="evidence" value="ECO:0007669"/>
    <property type="project" value="InterPro"/>
</dbReference>
<evidence type="ECO:0000313" key="4">
    <source>
        <dbReference type="EMBL" id="GAC68808.1"/>
    </source>
</evidence>
<dbReference type="Gene3D" id="1.20.120.1220">
    <property type="match status" value="1"/>
</dbReference>
<sequence length="148" mass="14826">MSVLVSPIVVAWLVLVAVRDARTGRIPNAVLWPGVCGVVAMGSDRPIVIGAAVAAAAPYLAAWWVGHCGGGDPKLAFAVGGLTADVGIAAVTVMTAAAITVVVHLLSDDSARRGRSTGQGDEAPESAAGARPHGPALVTAALAWMVGW</sequence>
<protein>
    <recommendedName>
        <fullName evidence="3">Prepilin type IV endopeptidase peptidase domain-containing protein</fullName>
    </recommendedName>
</protein>
<feature type="transmembrane region" description="Helical" evidence="2">
    <location>
        <begin position="77"/>
        <end position="106"/>
    </location>
</feature>
<dbReference type="RefSeq" id="WP_007621266.1">
    <property type="nucleotide sequence ID" value="NZ_BANX01000018.1"/>
</dbReference>
<comment type="caution">
    <text evidence="4">The sequence shown here is derived from an EMBL/GenBank/DDBJ whole genome shotgun (WGS) entry which is preliminary data.</text>
</comment>
<dbReference type="STRING" id="1223545.GS4_18_00960"/>
<dbReference type="GO" id="GO:0004190">
    <property type="term" value="F:aspartic-type endopeptidase activity"/>
    <property type="evidence" value="ECO:0007669"/>
    <property type="project" value="InterPro"/>
</dbReference>
<dbReference type="InterPro" id="IPR000045">
    <property type="entry name" value="Prepilin_IV_endopep_pep"/>
</dbReference>
<name>M0QJS7_9ACTN</name>
<dbReference type="OrthoDB" id="4381368at2"/>
<feature type="region of interest" description="Disordered" evidence="1">
    <location>
        <begin position="111"/>
        <end position="132"/>
    </location>
</feature>
<keyword evidence="2" id="KW-0812">Transmembrane</keyword>
<dbReference type="EMBL" id="BANX01000018">
    <property type="protein sequence ID" value="GAC68808.1"/>
    <property type="molecule type" value="Genomic_DNA"/>
</dbReference>